<evidence type="ECO:0000313" key="1">
    <source>
        <dbReference type="EMBL" id="VEH96806.1"/>
    </source>
</evidence>
<dbReference type="Proteomes" id="UP000270036">
    <property type="component" value="Chromosome"/>
</dbReference>
<name>A0A3S4UZW8_9FLAO</name>
<dbReference type="KEGG" id="cant:NCTC13489_00605"/>
<accession>A0A3S4UZW8</accession>
<gene>
    <name evidence="1" type="ORF">NCTC13489_00605</name>
</gene>
<reference evidence="1 2" key="1">
    <citation type="submission" date="2018-12" db="EMBL/GenBank/DDBJ databases">
        <authorList>
            <consortium name="Pathogen Informatics"/>
        </authorList>
    </citation>
    <scope>NUCLEOTIDE SEQUENCE [LARGE SCALE GENOMIC DNA]</scope>
    <source>
        <strain evidence="1 2">NCTC13489</strain>
    </source>
</reference>
<dbReference type="EMBL" id="LR134441">
    <property type="protein sequence ID" value="VEH96806.1"/>
    <property type="molecule type" value="Genomic_DNA"/>
</dbReference>
<dbReference type="STRING" id="266748.HY04_00060"/>
<sequence>MMGNLILVNKRELINWVNHLDDLDILSELIEIKNKDKSMPLDSEFTPENSNKVDFDEQFAAGMTSDELLENITAHLESISSDESSSIVSDIQSEYVVKDGFDERFAKGISSQEMRRRTIEYIRSLPWKK</sequence>
<dbReference type="AlphaFoldDB" id="A0A3S4UZW8"/>
<organism evidence="1 2">
    <name type="scientific">Kaistella antarctica</name>
    <dbReference type="NCBI Taxonomy" id="266748"/>
    <lineage>
        <taxon>Bacteria</taxon>
        <taxon>Pseudomonadati</taxon>
        <taxon>Bacteroidota</taxon>
        <taxon>Flavobacteriia</taxon>
        <taxon>Flavobacteriales</taxon>
        <taxon>Weeksellaceae</taxon>
        <taxon>Chryseobacterium group</taxon>
        <taxon>Kaistella</taxon>
    </lineage>
</organism>
<proteinExistence type="predicted"/>
<evidence type="ECO:0000313" key="2">
    <source>
        <dbReference type="Proteomes" id="UP000270036"/>
    </source>
</evidence>
<protein>
    <submittedName>
        <fullName evidence="1">Uncharacterized protein</fullName>
    </submittedName>
</protein>